<dbReference type="AlphaFoldDB" id="A0A9P6CBP9"/>
<dbReference type="Proteomes" id="UP000807353">
    <property type="component" value="Unassembled WGS sequence"/>
</dbReference>
<reference evidence="1" key="1">
    <citation type="submission" date="2020-11" db="EMBL/GenBank/DDBJ databases">
        <authorList>
            <consortium name="DOE Joint Genome Institute"/>
            <person name="Ahrendt S."/>
            <person name="Riley R."/>
            <person name="Andreopoulos W."/>
            <person name="Labutti K."/>
            <person name="Pangilinan J."/>
            <person name="Ruiz-Duenas F.J."/>
            <person name="Barrasa J.M."/>
            <person name="Sanchez-Garcia M."/>
            <person name="Camarero S."/>
            <person name="Miyauchi S."/>
            <person name="Serrano A."/>
            <person name="Linde D."/>
            <person name="Babiker R."/>
            <person name="Drula E."/>
            <person name="Ayuso-Fernandez I."/>
            <person name="Pacheco R."/>
            <person name="Padilla G."/>
            <person name="Ferreira P."/>
            <person name="Barriuso J."/>
            <person name="Kellner H."/>
            <person name="Castanera R."/>
            <person name="Alfaro M."/>
            <person name="Ramirez L."/>
            <person name="Pisabarro A.G."/>
            <person name="Kuo A."/>
            <person name="Tritt A."/>
            <person name="Lipzen A."/>
            <person name="He G."/>
            <person name="Yan M."/>
            <person name="Ng V."/>
            <person name="Cullen D."/>
            <person name="Martin F."/>
            <person name="Rosso M.-N."/>
            <person name="Henrissat B."/>
            <person name="Hibbett D."/>
            <person name="Martinez A.T."/>
            <person name="Grigoriev I.V."/>
        </authorList>
    </citation>
    <scope>NUCLEOTIDE SEQUENCE</scope>
    <source>
        <strain evidence="1">CBS 247.69</strain>
    </source>
</reference>
<proteinExistence type="predicted"/>
<gene>
    <name evidence="1" type="ORF">BDZ94DRAFT_1278487</name>
</gene>
<dbReference type="EMBL" id="MU150828">
    <property type="protein sequence ID" value="KAF9455273.1"/>
    <property type="molecule type" value="Genomic_DNA"/>
</dbReference>
<accession>A0A9P6CBP9</accession>
<sequence>MCMIGPASLHSTSHLHCPSSNAMNLCKRHPPVFTHHECMLMGSTAQHVHRPRILSVAI</sequence>
<protein>
    <submittedName>
        <fullName evidence="1">Uncharacterized protein</fullName>
    </submittedName>
</protein>
<comment type="caution">
    <text evidence="1">The sequence shown here is derived from an EMBL/GenBank/DDBJ whole genome shotgun (WGS) entry which is preliminary data.</text>
</comment>
<evidence type="ECO:0000313" key="1">
    <source>
        <dbReference type="EMBL" id="KAF9455273.1"/>
    </source>
</evidence>
<evidence type="ECO:0000313" key="2">
    <source>
        <dbReference type="Proteomes" id="UP000807353"/>
    </source>
</evidence>
<keyword evidence="2" id="KW-1185">Reference proteome</keyword>
<organism evidence="1 2">
    <name type="scientific">Collybia nuda</name>
    <dbReference type="NCBI Taxonomy" id="64659"/>
    <lineage>
        <taxon>Eukaryota</taxon>
        <taxon>Fungi</taxon>
        <taxon>Dikarya</taxon>
        <taxon>Basidiomycota</taxon>
        <taxon>Agaricomycotina</taxon>
        <taxon>Agaricomycetes</taxon>
        <taxon>Agaricomycetidae</taxon>
        <taxon>Agaricales</taxon>
        <taxon>Tricholomatineae</taxon>
        <taxon>Clitocybaceae</taxon>
        <taxon>Collybia</taxon>
    </lineage>
</organism>
<name>A0A9P6CBP9_9AGAR</name>